<sequence>MHMKKIAVLGCGHGGQALAGHLSLMGHEVSLYADPQHPGAFHAIYQQKGIYLTGEIEGFAPIHAMHTDLQPCIEKAEIILMALPAFACEQLMADLLPYLRAGQIIVNLAGYFSSVFAHQLITNSSYEKEIRLAELTSFPYACRANNEGGVHIVATKQFVGIASVPKNQIHEIIKELSDVIPCPLYAKSSVLEVGLYNTSGIGHTPAILFNAARIGNQDMFYFYNQGISEETAQVLMRLDQERLLIGNKLGYDIPPHYEVLNRYYGHQFTSIYDYFKNSPIHNSISFFPASTKTRYVQEDVPFILVPWYTLGESLGVDVRGIKTIIDAMSLLHNTDYLAMGRKLNPEIITAYQ</sequence>
<dbReference type="InterPro" id="IPR011128">
    <property type="entry name" value="G3P_DH_NAD-dep_N"/>
</dbReference>
<evidence type="ECO:0000313" key="5">
    <source>
        <dbReference type="Proteomes" id="UP000234343"/>
    </source>
</evidence>
<dbReference type="GO" id="GO:0016616">
    <property type="term" value="F:oxidoreductase activity, acting on the CH-OH group of donors, NAD or NADP as acceptor"/>
    <property type="evidence" value="ECO:0007669"/>
    <property type="project" value="InterPro"/>
</dbReference>
<organism evidence="4 5">
    <name type="scientific">Legionella sainthelensi</name>
    <dbReference type="NCBI Taxonomy" id="28087"/>
    <lineage>
        <taxon>Bacteria</taxon>
        <taxon>Pseudomonadati</taxon>
        <taxon>Pseudomonadota</taxon>
        <taxon>Gammaproteobacteria</taxon>
        <taxon>Legionellales</taxon>
        <taxon>Legionellaceae</taxon>
        <taxon>Legionella</taxon>
    </lineage>
</organism>
<evidence type="ECO:0000256" key="1">
    <source>
        <dbReference type="ARBA" id="ARBA00023002"/>
    </source>
</evidence>
<dbReference type="InterPro" id="IPR013328">
    <property type="entry name" value="6PGD_dom2"/>
</dbReference>
<dbReference type="Gene3D" id="3.40.50.720">
    <property type="entry name" value="NAD(P)-binding Rossmann-like Domain"/>
    <property type="match status" value="1"/>
</dbReference>
<dbReference type="InterPro" id="IPR036291">
    <property type="entry name" value="NAD(P)-bd_dom_sf"/>
</dbReference>
<protein>
    <recommendedName>
        <fullName evidence="6">Opine dehydrogenase</fullName>
    </recommendedName>
</protein>
<keyword evidence="5" id="KW-1185">Reference proteome</keyword>
<dbReference type="Pfam" id="PF01210">
    <property type="entry name" value="NAD_Gly3P_dh_N"/>
    <property type="match status" value="1"/>
</dbReference>
<reference evidence="4 5" key="1">
    <citation type="submission" date="2017-12" db="EMBL/GenBank/DDBJ databases">
        <title>Legionella sainthelensi LA01-117, whole genome sequence of a clinical isolate from New Zealand.</title>
        <authorList>
            <person name="Cree S.L."/>
            <person name="Slow S."/>
            <person name="Kennedy M.A."/>
            <person name="Murdoch D.R."/>
            <person name="Biggs P.J."/>
            <person name="Anderson T."/>
        </authorList>
    </citation>
    <scope>NUCLEOTIDE SEQUENCE [LARGE SCALE GENOMIC DNA]</scope>
    <source>
        <strain evidence="4 5">LA01-117</strain>
    </source>
</reference>
<dbReference type="PANTHER" id="PTHR38015">
    <property type="entry name" value="BLR6086 PROTEIN"/>
    <property type="match status" value="1"/>
</dbReference>
<evidence type="ECO:0008006" key="6">
    <source>
        <dbReference type="Google" id="ProtNLM"/>
    </source>
</evidence>
<keyword evidence="1" id="KW-0560">Oxidoreductase</keyword>
<dbReference type="Pfam" id="PF02317">
    <property type="entry name" value="Octopine_DH"/>
    <property type="match status" value="1"/>
</dbReference>
<feature type="domain" description="Glycerol-3-phosphate dehydrogenase NAD-dependent N-terminal" evidence="2">
    <location>
        <begin position="5"/>
        <end position="109"/>
    </location>
</feature>
<dbReference type="GO" id="GO:0046168">
    <property type="term" value="P:glycerol-3-phosphate catabolic process"/>
    <property type="evidence" value="ECO:0007669"/>
    <property type="project" value="InterPro"/>
</dbReference>
<evidence type="ECO:0000259" key="3">
    <source>
        <dbReference type="Pfam" id="PF02317"/>
    </source>
</evidence>
<dbReference type="InterPro" id="IPR003421">
    <property type="entry name" value="Opine_DH"/>
</dbReference>
<dbReference type="InterPro" id="IPR008927">
    <property type="entry name" value="6-PGluconate_DH-like_C_sf"/>
</dbReference>
<proteinExistence type="predicted"/>
<feature type="domain" description="Opine dehydrogenase" evidence="3">
    <location>
        <begin position="188"/>
        <end position="330"/>
    </location>
</feature>
<dbReference type="Proteomes" id="UP000234343">
    <property type="component" value="Chromosome"/>
</dbReference>
<dbReference type="Gene3D" id="1.10.1040.10">
    <property type="entry name" value="N-(1-d-carboxylethyl)-l-norvaline Dehydrogenase, domain 2"/>
    <property type="match status" value="1"/>
</dbReference>
<dbReference type="SUPFAM" id="SSF51735">
    <property type="entry name" value="NAD(P)-binding Rossmann-fold domains"/>
    <property type="match status" value="1"/>
</dbReference>
<dbReference type="EMBL" id="CP025491">
    <property type="protein sequence ID" value="AUH73582.1"/>
    <property type="molecule type" value="Genomic_DNA"/>
</dbReference>
<evidence type="ECO:0000259" key="2">
    <source>
        <dbReference type="Pfam" id="PF01210"/>
    </source>
</evidence>
<name>A0A2H5FPY6_9GAMM</name>
<dbReference type="PANTHER" id="PTHR38015:SF1">
    <property type="entry name" value="OPINE DEHYDROGENASE DOMAIN-CONTAINING PROTEIN"/>
    <property type="match status" value="1"/>
</dbReference>
<evidence type="ECO:0000313" key="4">
    <source>
        <dbReference type="EMBL" id="AUH73582.1"/>
    </source>
</evidence>
<dbReference type="KEGG" id="lsh:CAB17_17165"/>
<gene>
    <name evidence="4" type="ORF">CAB17_17165</name>
</gene>
<dbReference type="InterPro" id="IPR051729">
    <property type="entry name" value="Opine/Lysopine_DH"/>
</dbReference>
<accession>A0A2H5FPY6</accession>
<dbReference type="SUPFAM" id="SSF48179">
    <property type="entry name" value="6-phosphogluconate dehydrogenase C-terminal domain-like"/>
    <property type="match status" value="1"/>
</dbReference>
<dbReference type="GO" id="GO:0051287">
    <property type="term" value="F:NAD binding"/>
    <property type="evidence" value="ECO:0007669"/>
    <property type="project" value="InterPro"/>
</dbReference>
<dbReference type="AlphaFoldDB" id="A0A2H5FPY6"/>